<keyword evidence="3" id="KW-1185">Reference proteome</keyword>
<gene>
    <name evidence="2" type="ORF">BFC17_22005</name>
</gene>
<evidence type="ECO:0000256" key="1">
    <source>
        <dbReference type="SAM" id="Phobius"/>
    </source>
</evidence>
<comment type="caution">
    <text evidence="2">The sequence shown here is derived from an EMBL/GenBank/DDBJ whole genome shotgun (WGS) entry which is preliminary data.</text>
</comment>
<dbReference type="RefSeq" id="WP_070177142.1">
    <property type="nucleotide sequence ID" value="NZ_BMJR01000011.1"/>
</dbReference>
<dbReference type="EMBL" id="MJIC01000014">
    <property type="protein sequence ID" value="OFI34213.1"/>
    <property type="molecule type" value="Genomic_DNA"/>
</dbReference>
<sequence>METCNTWQCINSFAPWLSAVGTITISGIALWLSLRDKFIRVRSNFSGGLIPSYDPQKLDTYVYILDFVNIGAREVQIVNFEWHSRKLPVFKKIRSVIHPYQDERVARFSSKFPVRLKDGESGQIVFANDFIEVLEQPELFIFSQNSVEAFIQIFSSNIYLCTSVGKKIKVTMKTGIRKELWNKYKKYNKPL</sequence>
<proteinExistence type="predicted"/>
<keyword evidence="1" id="KW-0472">Membrane</keyword>
<keyword evidence="1" id="KW-1133">Transmembrane helix</keyword>
<organism evidence="2 3">
    <name type="scientific">Alteromonas lipolytica</name>
    <dbReference type="NCBI Taxonomy" id="1856405"/>
    <lineage>
        <taxon>Bacteria</taxon>
        <taxon>Pseudomonadati</taxon>
        <taxon>Pseudomonadota</taxon>
        <taxon>Gammaproteobacteria</taxon>
        <taxon>Alteromonadales</taxon>
        <taxon>Alteromonadaceae</taxon>
        <taxon>Alteromonas/Salinimonas group</taxon>
        <taxon>Alteromonas</taxon>
    </lineage>
</organism>
<keyword evidence="1" id="KW-0812">Transmembrane</keyword>
<dbReference type="STRING" id="1856405.BFC17_22005"/>
<dbReference type="AlphaFoldDB" id="A0A1E8FFE7"/>
<feature type="transmembrane region" description="Helical" evidence="1">
    <location>
        <begin position="13"/>
        <end position="34"/>
    </location>
</feature>
<accession>A0A1E8FFE7</accession>
<dbReference type="OrthoDB" id="6388950at2"/>
<dbReference type="Proteomes" id="UP000176037">
    <property type="component" value="Unassembled WGS sequence"/>
</dbReference>
<evidence type="ECO:0000313" key="2">
    <source>
        <dbReference type="EMBL" id="OFI34213.1"/>
    </source>
</evidence>
<name>A0A1E8FFE7_9ALTE</name>
<reference evidence="2 3" key="1">
    <citation type="submission" date="2016-09" db="EMBL/GenBank/DDBJ databases">
        <title>Alteromonas lipolytica, a new species isolated from sea water.</title>
        <authorList>
            <person name="Wu Y.-H."/>
            <person name="Cheng H."/>
            <person name="Xu X.-W."/>
        </authorList>
    </citation>
    <scope>NUCLEOTIDE SEQUENCE [LARGE SCALE GENOMIC DNA]</scope>
    <source>
        <strain evidence="2 3">JW12</strain>
    </source>
</reference>
<protein>
    <submittedName>
        <fullName evidence="2">Uncharacterized protein</fullName>
    </submittedName>
</protein>
<evidence type="ECO:0000313" key="3">
    <source>
        <dbReference type="Proteomes" id="UP000176037"/>
    </source>
</evidence>